<evidence type="ECO:0000313" key="5">
    <source>
        <dbReference type="EMBL" id="KAK6955769.1"/>
    </source>
</evidence>
<dbReference type="GO" id="GO:0031083">
    <property type="term" value="C:BLOC-1 complex"/>
    <property type="evidence" value="ECO:0007669"/>
    <property type="project" value="InterPro"/>
</dbReference>
<feature type="region of interest" description="Disordered" evidence="4">
    <location>
        <begin position="299"/>
        <end position="369"/>
    </location>
</feature>
<feature type="compositionally biased region" description="Polar residues" evidence="4">
    <location>
        <begin position="360"/>
        <end position="369"/>
    </location>
</feature>
<feature type="coiled-coil region" evidence="3">
    <location>
        <begin position="151"/>
        <end position="178"/>
    </location>
</feature>
<feature type="compositionally biased region" description="Low complexity" evidence="4">
    <location>
        <begin position="49"/>
        <end position="84"/>
    </location>
</feature>
<protein>
    <recommendedName>
        <fullName evidence="2">Biogenesis of lysosome-related organelles complex 1 subunit 1</fullName>
    </recommendedName>
</protein>
<organism evidence="5 6">
    <name type="scientific">Daldinia eschscholtzii</name>
    <dbReference type="NCBI Taxonomy" id="292717"/>
    <lineage>
        <taxon>Eukaryota</taxon>
        <taxon>Fungi</taxon>
        <taxon>Dikarya</taxon>
        <taxon>Ascomycota</taxon>
        <taxon>Pezizomycotina</taxon>
        <taxon>Sordariomycetes</taxon>
        <taxon>Xylariomycetidae</taxon>
        <taxon>Xylariales</taxon>
        <taxon>Hypoxylaceae</taxon>
        <taxon>Daldinia</taxon>
    </lineage>
</organism>
<feature type="compositionally biased region" description="Basic and acidic residues" evidence="4">
    <location>
        <begin position="307"/>
        <end position="327"/>
    </location>
</feature>
<comment type="caution">
    <text evidence="5">The sequence shown here is derived from an EMBL/GenBank/DDBJ whole genome shotgun (WGS) entry which is preliminary data.</text>
</comment>
<feature type="compositionally biased region" description="Polar residues" evidence="4">
    <location>
        <begin position="24"/>
        <end position="42"/>
    </location>
</feature>
<dbReference type="Pfam" id="PF06320">
    <property type="entry name" value="GCN5L1"/>
    <property type="match status" value="1"/>
</dbReference>
<evidence type="ECO:0000313" key="6">
    <source>
        <dbReference type="Proteomes" id="UP001369815"/>
    </source>
</evidence>
<dbReference type="Proteomes" id="UP001369815">
    <property type="component" value="Unassembled WGS sequence"/>
</dbReference>
<name>A0AAX6MT23_9PEZI</name>
<feature type="compositionally biased region" description="Polar residues" evidence="4">
    <location>
        <begin position="342"/>
        <end position="351"/>
    </location>
</feature>
<feature type="region of interest" description="Disordered" evidence="4">
    <location>
        <begin position="201"/>
        <end position="272"/>
    </location>
</feature>
<evidence type="ECO:0000256" key="2">
    <source>
        <dbReference type="ARBA" id="ARBA00019577"/>
    </source>
</evidence>
<dbReference type="PANTHER" id="PTHR13073">
    <property type="entry name" value="BLOC-1 COMPLEX SUBUNIT 1"/>
    <property type="match status" value="1"/>
</dbReference>
<comment type="similarity">
    <text evidence="1">Belongs to the BLOC1S1 family.</text>
</comment>
<dbReference type="GO" id="GO:0016197">
    <property type="term" value="P:endosomal transport"/>
    <property type="evidence" value="ECO:0007669"/>
    <property type="project" value="TreeGrafter"/>
</dbReference>
<dbReference type="AlphaFoldDB" id="A0AAX6MT23"/>
<accession>A0AAX6MT23</accession>
<sequence length="369" mass="38463">MSAPSSSVHPPHSNHSSVLGAPANISSTPIPNNAVGSSNTTGAPLHPPSSHSTASRLRSSNPASASRSTATPPTTMTAATSSATGVQPRVTMEPNSTLPSRTTQLHIDEARAALVASMSNMLDSELQSRASLLHSNAAALAKQEKDVIKGTDALRKENDKLEKLARDTERKIKELGNVQNWAEVLERDFLILEETARLVRNGSGSDDSCSECSGSSWSGSYSADGSRAGSRRGSITGDADVNGKKPEEVGLNGHTAPDSGSQSGAFSRRGDVNVTVDREVAASISEAMATALHESLDTLSLDPVPSETHEDIVKGKEPVTEDSRTEVKNLSGIPETGPSELSLPSSKTLSGSREEDAATDKNSSSSTVT</sequence>
<evidence type="ECO:0000256" key="1">
    <source>
        <dbReference type="ARBA" id="ARBA00007133"/>
    </source>
</evidence>
<gene>
    <name evidence="5" type="ORF">Daesc_003413</name>
</gene>
<dbReference type="EMBL" id="JBANMG010000003">
    <property type="protein sequence ID" value="KAK6955769.1"/>
    <property type="molecule type" value="Genomic_DNA"/>
</dbReference>
<proteinExistence type="inferred from homology"/>
<keyword evidence="3" id="KW-0175">Coiled coil</keyword>
<keyword evidence="6" id="KW-1185">Reference proteome</keyword>
<dbReference type="PANTHER" id="PTHR13073:SF0">
    <property type="entry name" value="BIOGENESIS OF LYSOSOME-RELATED ORGANELLES COMPLEX 1 SUBUNIT 1"/>
    <property type="match status" value="1"/>
</dbReference>
<evidence type="ECO:0000256" key="4">
    <source>
        <dbReference type="SAM" id="MobiDB-lite"/>
    </source>
</evidence>
<reference evidence="5 6" key="1">
    <citation type="journal article" date="2024" name="Front Chem Biol">
        <title>Unveiling the potential of Daldinia eschscholtzii MFLUCC 19-0629 through bioactivity and bioinformatics studies for enhanced sustainable agriculture production.</title>
        <authorList>
            <person name="Brooks S."/>
            <person name="Weaver J.A."/>
            <person name="Klomchit A."/>
            <person name="Alharthi S.A."/>
            <person name="Onlamun T."/>
            <person name="Nurani R."/>
            <person name="Vong T.K."/>
            <person name="Alberti F."/>
            <person name="Greco C."/>
        </authorList>
    </citation>
    <scope>NUCLEOTIDE SEQUENCE [LARGE SCALE GENOMIC DNA]</scope>
    <source>
        <strain evidence="5">MFLUCC 19-0629</strain>
    </source>
</reference>
<dbReference type="InterPro" id="IPR009395">
    <property type="entry name" value="BLOC1S1"/>
</dbReference>
<feature type="compositionally biased region" description="Low complexity" evidence="4">
    <location>
        <begin position="1"/>
        <end position="17"/>
    </location>
</feature>
<evidence type="ECO:0000256" key="3">
    <source>
        <dbReference type="SAM" id="Coils"/>
    </source>
</evidence>
<feature type="region of interest" description="Disordered" evidence="4">
    <location>
        <begin position="1"/>
        <end position="101"/>
    </location>
</feature>
<feature type="compositionally biased region" description="Low complexity" evidence="4">
    <location>
        <begin position="202"/>
        <end position="226"/>
    </location>
</feature>